<dbReference type="PANTHER" id="PTHR11610">
    <property type="entry name" value="LIPASE"/>
    <property type="match status" value="1"/>
</dbReference>
<dbReference type="GO" id="GO:0017171">
    <property type="term" value="F:serine hydrolase activity"/>
    <property type="evidence" value="ECO:0007669"/>
    <property type="project" value="TreeGrafter"/>
</dbReference>
<dbReference type="InterPro" id="IPR000734">
    <property type="entry name" value="TAG_lipase"/>
</dbReference>
<feature type="chain" id="PRO_5035207337" description="Lipase domain-containing protein" evidence="2">
    <location>
        <begin position="27"/>
        <end position="322"/>
    </location>
</feature>
<dbReference type="GO" id="GO:0016298">
    <property type="term" value="F:lipase activity"/>
    <property type="evidence" value="ECO:0007669"/>
    <property type="project" value="InterPro"/>
</dbReference>
<keyword evidence="2" id="KW-0732">Signal</keyword>
<evidence type="ECO:0000313" key="5">
    <source>
        <dbReference type="Proteomes" id="UP000708208"/>
    </source>
</evidence>
<evidence type="ECO:0000259" key="3">
    <source>
        <dbReference type="Pfam" id="PF00151"/>
    </source>
</evidence>
<dbReference type="PANTHER" id="PTHR11610:SF173">
    <property type="entry name" value="LIPASE DOMAIN-CONTAINING PROTEIN-RELATED"/>
    <property type="match status" value="1"/>
</dbReference>
<evidence type="ECO:0000256" key="1">
    <source>
        <dbReference type="RuleBase" id="RU004262"/>
    </source>
</evidence>
<name>A0A8J2P2S9_9HEXA</name>
<proteinExistence type="inferred from homology"/>
<protein>
    <recommendedName>
        <fullName evidence="3">Lipase domain-containing protein</fullName>
    </recommendedName>
</protein>
<reference evidence="4" key="1">
    <citation type="submission" date="2021-06" db="EMBL/GenBank/DDBJ databases">
        <authorList>
            <person name="Hodson N. C."/>
            <person name="Mongue J. A."/>
            <person name="Jaron S. K."/>
        </authorList>
    </citation>
    <scope>NUCLEOTIDE SEQUENCE</scope>
</reference>
<gene>
    <name evidence="4" type="ORF">AFUS01_LOCUS18507</name>
</gene>
<evidence type="ECO:0000256" key="2">
    <source>
        <dbReference type="SAM" id="SignalP"/>
    </source>
</evidence>
<evidence type="ECO:0000313" key="4">
    <source>
        <dbReference type="EMBL" id="CAG7729815.1"/>
    </source>
</evidence>
<dbReference type="GO" id="GO:0016042">
    <property type="term" value="P:lipid catabolic process"/>
    <property type="evidence" value="ECO:0007669"/>
    <property type="project" value="TreeGrafter"/>
</dbReference>
<dbReference type="EMBL" id="CAJVCH010184703">
    <property type="protein sequence ID" value="CAG7729815.1"/>
    <property type="molecule type" value="Genomic_DNA"/>
</dbReference>
<accession>A0A8J2P2S9</accession>
<dbReference type="Proteomes" id="UP000708208">
    <property type="component" value="Unassembled WGS sequence"/>
</dbReference>
<dbReference type="Pfam" id="PF00151">
    <property type="entry name" value="Lipase"/>
    <property type="match status" value="1"/>
</dbReference>
<sequence length="322" mass="35815">MVQIVTRFSLFGFMALSLSMIQSSSSKEVSNTSQTISFYLEIRKETHNKLKKVDLNHLDEHEKHIKADSTWYFSFHGWGGSVKDSPILPNMVKALQKSRDCNIVHVDWSYLAKPWYGIAIENIKIVAEYVGDAINKVSKGGKIGEMRIHLVGFSLGAQVVGFLGKYMQAKYNMKPSRITALDPAGPGFNHVEPYERLDSQDAHYVQVIHTSGKSLGIWEPIGHVDLYLNGGKAPQPGCKGNKANVFSGATCSHQMSKKLFAQSMQNIDTGIKCTSWKEFEAGECYGSQTRQTCLLGLEDPKCPEGIYNVTMLLATEVNNNNI</sequence>
<keyword evidence="5" id="KW-1185">Reference proteome</keyword>
<dbReference type="OrthoDB" id="199913at2759"/>
<dbReference type="GO" id="GO:0005615">
    <property type="term" value="C:extracellular space"/>
    <property type="evidence" value="ECO:0007669"/>
    <property type="project" value="TreeGrafter"/>
</dbReference>
<feature type="domain" description="Lipase" evidence="3">
    <location>
        <begin position="29"/>
        <end position="316"/>
    </location>
</feature>
<feature type="signal peptide" evidence="2">
    <location>
        <begin position="1"/>
        <end position="26"/>
    </location>
</feature>
<comment type="similarity">
    <text evidence="1">Belongs to the AB hydrolase superfamily. Lipase family.</text>
</comment>
<dbReference type="AlphaFoldDB" id="A0A8J2P2S9"/>
<dbReference type="InterPro" id="IPR013818">
    <property type="entry name" value="Lipase"/>
</dbReference>
<organism evidence="4 5">
    <name type="scientific">Allacma fusca</name>
    <dbReference type="NCBI Taxonomy" id="39272"/>
    <lineage>
        <taxon>Eukaryota</taxon>
        <taxon>Metazoa</taxon>
        <taxon>Ecdysozoa</taxon>
        <taxon>Arthropoda</taxon>
        <taxon>Hexapoda</taxon>
        <taxon>Collembola</taxon>
        <taxon>Symphypleona</taxon>
        <taxon>Sminthuridae</taxon>
        <taxon>Allacma</taxon>
    </lineage>
</organism>
<comment type="caution">
    <text evidence="4">The sequence shown here is derived from an EMBL/GenBank/DDBJ whole genome shotgun (WGS) entry which is preliminary data.</text>
</comment>